<keyword evidence="6" id="KW-0204">Cytolysis</keyword>
<evidence type="ECO:0000313" key="12">
    <source>
        <dbReference type="Ensembl" id="ENSDCDP00010030576.1"/>
    </source>
</evidence>
<dbReference type="PROSITE" id="PS50004">
    <property type="entry name" value="C2"/>
    <property type="match status" value="1"/>
</dbReference>
<dbReference type="Gene3D" id="2.60.40.150">
    <property type="entry name" value="C2 domain"/>
    <property type="match status" value="1"/>
</dbReference>
<comment type="similarity">
    <text evidence="3">Belongs to the complement C6/C7/C8/C9 family.</text>
</comment>
<dbReference type="PANTHER" id="PTHR46096:SF3">
    <property type="entry name" value="PERFORIN-1"/>
    <property type="match status" value="1"/>
</dbReference>
<dbReference type="PROSITE" id="PS51412">
    <property type="entry name" value="MACPF_2"/>
    <property type="match status" value="1"/>
</dbReference>
<reference evidence="12 13" key="1">
    <citation type="submission" date="2020-06" db="EMBL/GenBank/DDBJ databases">
        <authorList>
            <consortium name="Wellcome Sanger Institute Data Sharing"/>
        </authorList>
    </citation>
    <scope>NUCLEOTIDE SEQUENCE [LARGE SCALE GENOMIC DNA]</scope>
</reference>
<evidence type="ECO:0000256" key="5">
    <source>
        <dbReference type="ARBA" id="ARBA00022729"/>
    </source>
</evidence>
<dbReference type="InterPro" id="IPR052784">
    <property type="entry name" value="Perforin-1_pore-forming"/>
</dbReference>
<reference evidence="12" key="2">
    <citation type="submission" date="2025-08" db="UniProtKB">
        <authorList>
            <consortium name="Ensembl"/>
        </authorList>
    </citation>
    <scope>IDENTIFICATION</scope>
</reference>
<name>A0AAY4CDA0_9TELE</name>
<evidence type="ECO:0000256" key="7">
    <source>
        <dbReference type="ARBA" id="ARBA00023136"/>
    </source>
</evidence>
<feature type="domain" description="MACPF" evidence="11">
    <location>
        <begin position="27"/>
        <end position="372"/>
    </location>
</feature>
<accession>A0AAY4CDA0</accession>
<dbReference type="PANTHER" id="PTHR46096">
    <property type="entry name" value="PERFORIN-1"/>
    <property type="match status" value="1"/>
</dbReference>
<dbReference type="SUPFAM" id="SSF49562">
    <property type="entry name" value="C2 domain (Calcium/lipid-binding domain, CaLB)"/>
    <property type="match status" value="1"/>
</dbReference>
<dbReference type="InterPro" id="IPR020863">
    <property type="entry name" value="MACPF_CS"/>
</dbReference>
<evidence type="ECO:0000259" key="10">
    <source>
        <dbReference type="PROSITE" id="PS50004"/>
    </source>
</evidence>
<keyword evidence="4" id="KW-0964">Secreted</keyword>
<evidence type="ECO:0000256" key="6">
    <source>
        <dbReference type="ARBA" id="ARBA00022852"/>
    </source>
</evidence>
<feature type="chain" id="PRO_5044232373" description="Perforin-1-like" evidence="9">
    <location>
        <begin position="22"/>
        <end position="571"/>
    </location>
</feature>
<evidence type="ECO:0000256" key="8">
    <source>
        <dbReference type="ARBA" id="ARBA00023157"/>
    </source>
</evidence>
<keyword evidence="5 9" id="KW-0732">Signal</keyword>
<dbReference type="Proteomes" id="UP000694580">
    <property type="component" value="Chromosome 7"/>
</dbReference>
<dbReference type="InterPro" id="IPR035892">
    <property type="entry name" value="C2_domain_sf"/>
</dbReference>
<feature type="domain" description="C2" evidence="10">
    <location>
        <begin position="395"/>
        <end position="513"/>
    </location>
</feature>
<evidence type="ECO:0000259" key="11">
    <source>
        <dbReference type="PROSITE" id="PS51412"/>
    </source>
</evidence>
<comment type="subcellular location">
    <subcellularLocation>
        <location evidence="1">Membrane</location>
    </subcellularLocation>
    <subcellularLocation>
        <location evidence="2">Secreted</location>
    </subcellularLocation>
</comment>
<dbReference type="Pfam" id="PF00168">
    <property type="entry name" value="C2"/>
    <property type="match status" value="1"/>
</dbReference>
<dbReference type="GO" id="GO:0031640">
    <property type="term" value="P:killing of cells of another organism"/>
    <property type="evidence" value="ECO:0007669"/>
    <property type="project" value="UniProtKB-KW"/>
</dbReference>
<proteinExistence type="inferred from homology"/>
<evidence type="ECO:0000313" key="13">
    <source>
        <dbReference type="Proteomes" id="UP000694580"/>
    </source>
</evidence>
<evidence type="ECO:0000256" key="2">
    <source>
        <dbReference type="ARBA" id="ARBA00004613"/>
    </source>
</evidence>
<dbReference type="SMART" id="SM00457">
    <property type="entry name" value="MACPF"/>
    <property type="match status" value="1"/>
</dbReference>
<dbReference type="PROSITE" id="PS00279">
    <property type="entry name" value="MACPF_1"/>
    <property type="match status" value="1"/>
</dbReference>
<evidence type="ECO:0000256" key="3">
    <source>
        <dbReference type="ARBA" id="ARBA00009214"/>
    </source>
</evidence>
<evidence type="ECO:0008006" key="14">
    <source>
        <dbReference type="Google" id="ProtNLM"/>
    </source>
</evidence>
<keyword evidence="13" id="KW-1185">Reference proteome</keyword>
<evidence type="ECO:0000256" key="9">
    <source>
        <dbReference type="SAM" id="SignalP"/>
    </source>
</evidence>
<dbReference type="Ensembl" id="ENSDCDT00010037956.1">
    <property type="protein sequence ID" value="ENSDCDP00010030576.1"/>
    <property type="gene ID" value="ENSDCDG00010019610.1"/>
</dbReference>
<dbReference type="GO" id="GO:0022829">
    <property type="term" value="F:wide pore channel activity"/>
    <property type="evidence" value="ECO:0007669"/>
    <property type="project" value="TreeGrafter"/>
</dbReference>
<keyword evidence="8" id="KW-1015">Disulfide bond</keyword>
<reference evidence="12" key="3">
    <citation type="submission" date="2025-09" db="UniProtKB">
        <authorList>
            <consortium name="Ensembl"/>
        </authorList>
    </citation>
    <scope>IDENTIFICATION</scope>
</reference>
<evidence type="ECO:0000256" key="4">
    <source>
        <dbReference type="ARBA" id="ARBA00022525"/>
    </source>
</evidence>
<dbReference type="GO" id="GO:0001913">
    <property type="term" value="P:T cell mediated cytotoxicity"/>
    <property type="evidence" value="ECO:0007669"/>
    <property type="project" value="TreeGrafter"/>
</dbReference>
<dbReference type="GO" id="GO:0051607">
    <property type="term" value="P:defense response to virus"/>
    <property type="evidence" value="ECO:0007669"/>
    <property type="project" value="TreeGrafter"/>
</dbReference>
<feature type="signal peptide" evidence="9">
    <location>
        <begin position="1"/>
        <end position="21"/>
    </location>
</feature>
<dbReference type="GO" id="GO:0001771">
    <property type="term" value="P:immunological synapse formation"/>
    <property type="evidence" value="ECO:0007669"/>
    <property type="project" value="TreeGrafter"/>
</dbReference>
<dbReference type="SMART" id="SM00239">
    <property type="entry name" value="C2"/>
    <property type="match status" value="1"/>
</dbReference>
<dbReference type="Pfam" id="PF01823">
    <property type="entry name" value="MACPF"/>
    <property type="match status" value="1"/>
</dbReference>
<dbReference type="AlphaFoldDB" id="A0AAY4CDA0"/>
<dbReference type="InterPro" id="IPR000008">
    <property type="entry name" value="C2_dom"/>
</dbReference>
<dbReference type="RefSeq" id="XP_028842666.1">
    <property type="nucleotide sequence ID" value="XM_028986833.1"/>
</dbReference>
<dbReference type="GO" id="GO:0005576">
    <property type="term" value="C:extracellular region"/>
    <property type="evidence" value="ECO:0007669"/>
    <property type="project" value="UniProtKB-SubCell"/>
</dbReference>
<dbReference type="GeneTree" id="ENSGT00530000063725"/>
<protein>
    <recommendedName>
        <fullName evidence="14">Perforin-1-like</fullName>
    </recommendedName>
</protein>
<gene>
    <name evidence="12" type="primary">LOC114794337</name>
</gene>
<evidence type="ECO:0000256" key="1">
    <source>
        <dbReference type="ARBA" id="ARBA00004370"/>
    </source>
</evidence>
<dbReference type="GO" id="GO:0016020">
    <property type="term" value="C:membrane"/>
    <property type="evidence" value="ECO:0007669"/>
    <property type="project" value="UniProtKB-SubCell"/>
</dbReference>
<dbReference type="GeneID" id="114794337"/>
<keyword evidence="7" id="KW-0472">Membrane</keyword>
<organism evidence="12 13">
    <name type="scientific">Denticeps clupeoides</name>
    <name type="common">denticle herring</name>
    <dbReference type="NCBI Taxonomy" id="299321"/>
    <lineage>
        <taxon>Eukaryota</taxon>
        <taxon>Metazoa</taxon>
        <taxon>Chordata</taxon>
        <taxon>Craniata</taxon>
        <taxon>Vertebrata</taxon>
        <taxon>Euteleostomi</taxon>
        <taxon>Actinopterygii</taxon>
        <taxon>Neopterygii</taxon>
        <taxon>Teleostei</taxon>
        <taxon>Clupei</taxon>
        <taxon>Clupeiformes</taxon>
        <taxon>Denticipitoidei</taxon>
        <taxon>Denticipitidae</taxon>
        <taxon>Denticeps</taxon>
    </lineage>
</organism>
<dbReference type="InterPro" id="IPR020864">
    <property type="entry name" value="MACPF"/>
</dbReference>
<sequence length="571" mass="63552">MLWSLIPVWTVILSLPLRSQQSCYCGTEGECKAADFIPGSNLGGEGFDITTMERKGSYVINVNEWRLQNNSCNLCKNPYLQQTQKLPVSLVDWRALHKCSMKVSSSVYRSSESLLNSMCTSVENNWQIGLGFGKLNNKGNLLLAGTHSKLASYTMEKTKSDKFAFSSQKVFCTYYSYRLSNKPLLSPDFESAFKSLPPNYNSQTKDKYQSFIDHFGTHYITTVKLGGVVESYTSIKECEASLKGLNTEEIKNCLSAEASMSVQYKADADLNALLKHCNAVMKHNGGMTSFSRSFSDRFTEITGGQTTTGDLLFSAEKDASAYREWLATIPRAPDLVSYSLVPLHKLLPDSSPVQVLLHDAIKDYILQQGLLRNCSKPCQNGKASTNEPCVCQCHNVNGVNRECCPTQPTLARVILTVQKAKNLYGDKLSQSDAYVQIYDSKRIKVARSPVIKNNDNPVWNYIFDSGEIILSSTPYFELEVWDEDGGYDDDKLGPACNVKLQQGTRRGMCDLDHGMLFYKVQVTCGPSLSGPTCAEYEGSPMNKELEKVYVSRNARPIPKEMLSQMGVVGVK</sequence>